<dbReference type="Gene3D" id="1.10.287.950">
    <property type="entry name" value="Methyl-accepting chemotaxis protein"/>
    <property type="match status" value="1"/>
</dbReference>
<evidence type="ECO:0000313" key="7">
    <source>
        <dbReference type="Proteomes" id="UP000186524"/>
    </source>
</evidence>
<dbReference type="Proteomes" id="UP000186524">
    <property type="component" value="Unassembled WGS sequence"/>
</dbReference>
<reference evidence="6 7" key="1">
    <citation type="submission" date="2016-12" db="EMBL/GenBank/DDBJ databases">
        <title>Domibacillus sp. SAOS 44 whole genome sequencing.</title>
        <authorList>
            <person name="Verma A."/>
            <person name="Krishnamurthi S."/>
        </authorList>
    </citation>
    <scope>NUCLEOTIDE SEQUENCE [LARGE SCALE GENOMIC DNA]</scope>
    <source>
        <strain evidence="6 7">SAOS 44</strain>
    </source>
</reference>
<gene>
    <name evidence="6" type="ORF">BLL40_03390</name>
</gene>
<feature type="coiled-coil region" evidence="4">
    <location>
        <begin position="9"/>
        <end position="43"/>
    </location>
</feature>
<dbReference type="STRING" id="1714354.BLL40_03390"/>
<protein>
    <recommendedName>
        <fullName evidence="5">Methyl-accepting transducer domain-containing protein</fullName>
    </recommendedName>
</protein>
<dbReference type="GO" id="GO:0006935">
    <property type="term" value="P:chemotaxis"/>
    <property type="evidence" value="ECO:0007669"/>
    <property type="project" value="InterPro"/>
</dbReference>
<dbReference type="PANTHER" id="PTHR32089:SF112">
    <property type="entry name" value="LYSOZYME-LIKE PROTEIN-RELATED"/>
    <property type="match status" value="1"/>
</dbReference>
<keyword evidence="1 3" id="KW-0807">Transducer</keyword>
<dbReference type="SUPFAM" id="SSF58104">
    <property type="entry name" value="Methyl-accepting chemotaxis protein (MCP) signaling domain"/>
    <property type="match status" value="1"/>
</dbReference>
<name>A0A1Q5P624_9BACI</name>
<dbReference type="SMART" id="SM00283">
    <property type="entry name" value="MA"/>
    <property type="match status" value="1"/>
</dbReference>
<dbReference type="PANTHER" id="PTHR32089">
    <property type="entry name" value="METHYL-ACCEPTING CHEMOTAXIS PROTEIN MCPB"/>
    <property type="match status" value="1"/>
</dbReference>
<feature type="domain" description="Methyl-accepting transducer" evidence="5">
    <location>
        <begin position="54"/>
        <end position="290"/>
    </location>
</feature>
<keyword evidence="4" id="KW-0175">Coiled coil</keyword>
<keyword evidence="7" id="KW-1185">Reference proteome</keyword>
<dbReference type="GO" id="GO:0004888">
    <property type="term" value="F:transmembrane signaling receptor activity"/>
    <property type="evidence" value="ECO:0007669"/>
    <property type="project" value="InterPro"/>
</dbReference>
<dbReference type="InterPro" id="IPR004090">
    <property type="entry name" value="Chemotax_Me-accpt_rcpt"/>
</dbReference>
<evidence type="ECO:0000313" key="6">
    <source>
        <dbReference type="EMBL" id="OKL37725.1"/>
    </source>
</evidence>
<evidence type="ECO:0000256" key="3">
    <source>
        <dbReference type="PROSITE-ProRule" id="PRU00284"/>
    </source>
</evidence>
<sequence>MAWGKSKQRTHLNIELKEANERIAQLEQENTRLQETHAQFFEQVENTVLNTIGQHQQINQQHYDLEELIVQIQRQFDEVKTLGEQTSNNSHQLVDTGQLLLDSSGALSQKTTEHEKMMNENTRLVHSLERQMNDTAESMKELGEHSKTIKDIVQVISSIASQTNLLALNASIEAARAGEHGKGFAVVAAEVRKLAESTAESTKHIEEVTTTIQAKIEDAEKATYSNQDVLKMAMSINSQVMSMMAEMAQISNEVGDNARASLNGMNSQKKLSDDAIYLIENTSSYFHDITNTITQHIEDARIVDEQLASIQEDITNIGTHHSHIEDVSMADEQFAIIEEVK</sequence>
<comment type="caution">
    <text evidence="6">The sequence shown here is derived from an EMBL/GenBank/DDBJ whole genome shotgun (WGS) entry which is preliminary data.</text>
</comment>
<dbReference type="OrthoDB" id="9807021at2"/>
<comment type="similarity">
    <text evidence="2">Belongs to the methyl-accepting chemotaxis (MCP) protein family.</text>
</comment>
<dbReference type="GO" id="GO:0016020">
    <property type="term" value="C:membrane"/>
    <property type="evidence" value="ECO:0007669"/>
    <property type="project" value="InterPro"/>
</dbReference>
<dbReference type="PROSITE" id="PS50111">
    <property type="entry name" value="CHEMOTAXIS_TRANSDUC_2"/>
    <property type="match status" value="1"/>
</dbReference>
<organism evidence="6 7">
    <name type="scientific">Domibacillus mangrovi</name>
    <dbReference type="NCBI Taxonomy" id="1714354"/>
    <lineage>
        <taxon>Bacteria</taxon>
        <taxon>Bacillati</taxon>
        <taxon>Bacillota</taxon>
        <taxon>Bacilli</taxon>
        <taxon>Bacillales</taxon>
        <taxon>Bacillaceae</taxon>
        <taxon>Domibacillus</taxon>
    </lineage>
</organism>
<evidence type="ECO:0000256" key="1">
    <source>
        <dbReference type="ARBA" id="ARBA00023224"/>
    </source>
</evidence>
<proteinExistence type="inferred from homology"/>
<dbReference type="AlphaFoldDB" id="A0A1Q5P624"/>
<dbReference type="PRINTS" id="PR00260">
    <property type="entry name" value="CHEMTRNSDUCR"/>
</dbReference>
<evidence type="ECO:0000256" key="4">
    <source>
        <dbReference type="SAM" id="Coils"/>
    </source>
</evidence>
<dbReference type="RefSeq" id="WP_073710522.1">
    <property type="nucleotide sequence ID" value="NZ_MRWQ01000003.1"/>
</dbReference>
<accession>A0A1Q5P624</accession>
<dbReference type="InterPro" id="IPR004089">
    <property type="entry name" value="MCPsignal_dom"/>
</dbReference>
<evidence type="ECO:0000256" key="2">
    <source>
        <dbReference type="ARBA" id="ARBA00029447"/>
    </source>
</evidence>
<dbReference type="Pfam" id="PF00015">
    <property type="entry name" value="MCPsignal"/>
    <property type="match status" value="1"/>
</dbReference>
<dbReference type="GO" id="GO:0007165">
    <property type="term" value="P:signal transduction"/>
    <property type="evidence" value="ECO:0007669"/>
    <property type="project" value="UniProtKB-KW"/>
</dbReference>
<dbReference type="EMBL" id="MRWQ01000003">
    <property type="protein sequence ID" value="OKL37725.1"/>
    <property type="molecule type" value="Genomic_DNA"/>
</dbReference>
<evidence type="ECO:0000259" key="5">
    <source>
        <dbReference type="PROSITE" id="PS50111"/>
    </source>
</evidence>